<dbReference type="PANTHER" id="PTHR34954:SF4">
    <property type="entry name" value="PROTEIN TRIGALACTOSYLDIACYLGLYCEROL 4, CHLOROPLASTIC"/>
    <property type="match status" value="1"/>
</dbReference>
<evidence type="ECO:0000313" key="1">
    <source>
        <dbReference type="EMBL" id="KAK9015016.1"/>
    </source>
</evidence>
<protein>
    <submittedName>
        <fullName evidence="1">Uncharacterized protein</fullName>
    </submittedName>
</protein>
<dbReference type="InterPro" id="IPR044160">
    <property type="entry name" value="TGD4-like"/>
</dbReference>
<keyword evidence="2" id="KW-1185">Reference proteome</keyword>
<dbReference type="PANTHER" id="PTHR34954">
    <property type="entry name" value="EXPRESSED PROTEIN"/>
    <property type="match status" value="1"/>
</dbReference>
<gene>
    <name evidence="1" type="ORF">V6N11_006146</name>
</gene>
<name>A0ABR2RQ03_9ROSI</name>
<accession>A0ABR2RQ03</accession>
<organism evidence="1 2">
    <name type="scientific">Hibiscus sabdariffa</name>
    <name type="common">roselle</name>
    <dbReference type="NCBI Taxonomy" id="183260"/>
    <lineage>
        <taxon>Eukaryota</taxon>
        <taxon>Viridiplantae</taxon>
        <taxon>Streptophyta</taxon>
        <taxon>Embryophyta</taxon>
        <taxon>Tracheophyta</taxon>
        <taxon>Spermatophyta</taxon>
        <taxon>Magnoliopsida</taxon>
        <taxon>eudicotyledons</taxon>
        <taxon>Gunneridae</taxon>
        <taxon>Pentapetalae</taxon>
        <taxon>rosids</taxon>
        <taxon>malvids</taxon>
        <taxon>Malvales</taxon>
        <taxon>Malvaceae</taxon>
        <taxon>Malvoideae</taxon>
        <taxon>Hibiscus</taxon>
    </lineage>
</organism>
<sequence length="138" mass="15447">MTKLRRASDGDFWELDASTPRTLEGAARAVPGKALPLGLSRGTRLSRPNQIDFMQRYMAAPSLPSYTNHFGITLQRGLSIPFSENWSALLLGQFNMRKFLSSLRKMEELRCLCVTSNQPAGFFLTSPCMLLASPLRSY</sequence>
<evidence type="ECO:0000313" key="2">
    <source>
        <dbReference type="Proteomes" id="UP001396334"/>
    </source>
</evidence>
<reference evidence="1 2" key="1">
    <citation type="journal article" date="2024" name="G3 (Bethesda)">
        <title>Genome assembly of Hibiscus sabdariffa L. provides insights into metabolisms of medicinal natural products.</title>
        <authorList>
            <person name="Kim T."/>
        </authorList>
    </citation>
    <scope>NUCLEOTIDE SEQUENCE [LARGE SCALE GENOMIC DNA]</scope>
    <source>
        <strain evidence="1">TK-2024</strain>
        <tissue evidence="1">Old leaves</tissue>
    </source>
</reference>
<proteinExistence type="predicted"/>
<comment type="caution">
    <text evidence="1">The sequence shown here is derived from an EMBL/GenBank/DDBJ whole genome shotgun (WGS) entry which is preliminary data.</text>
</comment>
<dbReference type="Proteomes" id="UP001396334">
    <property type="component" value="Unassembled WGS sequence"/>
</dbReference>
<dbReference type="EMBL" id="JBBPBN010000021">
    <property type="protein sequence ID" value="KAK9015016.1"/>
    <property type="molecule type" value="Genomic_DNA"/>
</dbReference>